<reference evidence="3" key="2">
    <citation type="submission" date="2025-09" db="UniProtKB">
        <authorList>
            <consortium name="Ensembl"/>
        </authorList>
    </citation>
    <scope>IDENTIFICATION</scope>
</reference>
<keyword evidence="1" id="KW-0472">Membrane</keyword>
<accession>A0A3Q3WCP9</accession>
<keyword evidence="1" id="KW-0812">Transmembrane</keyword>
<name>A0A3Q3WCP9_MOLML</name>
<evidence type="ECO:0000256" key="1">
    <source>
        <dbReference type="SAM" id="Phobius"/>
    </source>
</evidence>
<organism evidence="3 4">
    <name type="scientific">Mola mola</name>
    <name type="common">Ocean sunfish</name>
    <name type="synonym">Tetraodon mola</name>
    <dbReference type="NCBI Taxonomy" id="94237"/>
    <lineage>
        <taxon>Eukaryota</taxon>
        <taxon>Metazoa</taxon>
        <taxon>Chordata</taxon>
        <taxon>Craniata</taxon>
        <taxon>Vertebrata</taxon>
        <taxon>Euteleostomi</taxon>
        <taxon>Actinopterygii</taxon>
        <taxon>Neopterygii</taxon>
        <taxon>Teleostei</taxon>
        <taxon>Neoteleostei</taxon>
        <taxon>Acanthomorphata</taxon>
        <taxon>Eupercaria</taxon>
        <taxon>Tetraodontiformes</taxon>
        <taxon>Molidae</taxon>
        <taxon>Mola</taxon>
    </lineage>
</organism>
<dbReference type="AlphaFoldDB" id="A0A3Q3WCP9"/>
<evidence type="ECO:0000313" key="3">
    <source>
        <dbReference type="Ensembl" id="ENSMMOP00000014761.1"/>
    </source>
</evidence>
<dbReference type="Pfam" id="PF08347">
    <property type="entry name" value="CTNNB1_binding"/>
    <property type="match status" value="1"/>
</dbReference>
<dbReference type="InterPro" id="IPR013558">
    <property type="entry name" value="CTNNB1-bd_N"/>
</dbReference>
<sequence length="121" mass="13453">MVFEHIYVHFLNMMKDGCHEDTRACHSIHMTVNGIIVFKMATGVSLITFFCVCLSCFQSNNVPVVQHPHMTHLHPLLSYSPEAFSPHLVCHLSGMSRTPHAACYPVSPGGVAQLTHPLGWL</sequence>
<keyword evidence="4" id="KW-1185">Reference proteome</keyword>
<evidence type="ECO:0000313" key="4">
    <source>
        <dbReference type="Proteomes" id="UP000261620"/>
    </source>
</evidence>
<feature type="domain" description="CTNNB1 binding N-teminal" evidence="2">
    <location>
        <begin position="57"/>
        <end position="120"/>
    </location>
</feature>
<reference evidence="3" key="1">
    <citation type="submission" date="2025-08" db="UniProtKB">
        <authorList>
            <consortium name="Ensembl"/>
        </authorList>
    </citation>
    <scope>IDENTIFICATION</scope>
</reference>
<dbReference type="Ensembl" id="ENSMMOT00000015003.1">
    <property type="protein sequence ID" value="ENSMMOP00000014761.1"/>
    <property type="gene ID" value="ENSMMOG00000011285.1"/>
</dbReference>
<proteinExistence type="predicted"/>
<evidence type="ECO:0000259" key="2">
    <source>
        <dbReference type="Pfam" id="PF08347"/>
    </source>
</evidence>
<feature type="transmembrane region" description="Helical" evidence="1">
    <location>
        <begin position="36"/>
        <end position="57"/>
    </location>
</feature>
<keyword evidence="1" id="KW-1133">Transmembrane helix</keyword>
<protein>
    <recommendedName>
        <fullName evidence="2">CTNNB1 binding N-teminal domain-containing protein</fullName>
    </recommendedName>
</protein>
<dbReference type="Proteomes" id="UP000261620">
    <property type="component" value="Unplaced"/>
</dbReference>